<dbReference type="PIRSF" id="PIRSF005799">
    <property type="entry name" value="UDP-gal_transpt"/>
    <property type="match status" value="1"/>
</dbReference>
<feature type="transmembrane region" description="Helical" evidence="7">
    <location>
        <begin position="85"/>
        <end position="107"/>
    </location>
</feature>
<dbReference type="Pfam" id="PF04142">
    <property type="entry name" value="Nuc_sug_transp"/>
    <property type="match status" value="1"/>
</dbReference>
<proteinExistence type="inferred from homology"/>
<keyword evidence="6 7" id="KW-0472">Membrane</keyword>
<dbReference type="SUPFAM" id="SSF103481">
    <property type="entry name" value="Multidrug resistance efflux transporter EmrE"/>
    <property type="match status" value="1"/>
</dbReference>
<evidence type="ECO:0000256" key="6">
    <source>
        <dbReference type="ARBA" id="ARBA00023136"/>
    </source>
</evidence>
<feature type="transmembrane region" description="Helical" evidence="7">
    <location>
        <begin position="305"/>
        <end position="322"/>
    </location>
</feature>
<sequence>MGGINWSELFPGRWSPVIFISYIALFINQGILVTWSQRSGRYEYNIVAVVLMTEVLKLVISTTLYCKDNSILTLLQETKKNKKVLLLYMIPALLYCLYNNLAFVNLARFDPTTYYILLQLRVVLTGIIFQVIFNKKLSATQWFSLMILTVGCMVKHFDAHVLGTEFHVDIFLLLILVQMKLVLQTTCSCLAGVYNEYLLKRQGADIDIFIQNVFMYIDSIFCNIVVIVLLSIFTNGVSETLSNIEIGTFLQPKVILIMLNNSFVGIITSFFLKTLNSILKTFASAVELIFTAMLCWILFSIPVSTNTIVSIAMVSIAVILYSRNPVQNAQPKQIAESEKLLV</sequence>
<dbReference type="EMBL" id="KQ977661">
    <property type="protein sequence ID" value="KYN00700.1"/>
    <property type="molecule type" value="Genomic_DNA"/>
</dbReference>
<gene>
    <name evidence="8" type="ORF">ALC62_08558</name>
</gene>
<evidence type="ECO:0000256" key="7">
    <source>
        <dbReference type="SAM" id="Phobius"/>
    </source>
</evidence>
<dbReference type="Proteomes" id="UP000078542">
    <property type="component" value="Unassembled WGS sequence"/>
</dbReference>
<evidence type="ECO:0000313" key="9">
    <source>
        <dbReference type="Proteomes" id="UP000078542"/>
    </source>
</evidence>
<dbReference type="InterPro" id="IPR007271">
    <property type="entry name" value="Nuc_sug_transpt"/>
</dbReference>
<keyword evidence="4 7" id="KW-0812">Transmembrane</keyword>
<dbReference type="STRING" id="456900.A0A151IHD0"/>
<dbReference type="GO" id="GO:0015165">
    <property type="term" value="F:pyrimidine nucleotide-sugar transmembrane transporter activity"/>
    <property type="evidence" value="ECO:0007669"/>
    <property type="project" value="InterPro"/>
</dbReference>
<dbReference type="InterPro" id="IPR037185">
    <property type="entry name" value="EmrE-like"/>
</dbReference>
<feature type="transmembrane region" description="Helical" evidence="7">
    <location>
        <begin position="12"/>
        <end position="32"/>
    </location>
</feature>
<comment type="similarity">
    <text evidence="2">Belongs to the nucleotide-sugar transporter family. SLC35A subfamily.</text>
</comment>
<keyword evidence="3" id="KW-0762">Sugar transport</keyword>
<feature type="transmembrane region" description="Helical" evidence="7">
    <location>
        <begin position="254"/>
        <end position="272"/>
    </location>
</feature>
<comment type="subcellular location">
    <subcellularLocation>
        <location evidence="1">Membrane</location>
        <topology evidence="1">Multi-pass membrane protein</topology>
    </subcellularLocation>
</comment>
<name>A0A151IHD0_9HYME</name>
<reference evidence="8 9" key="1">
    <citation type="submission" date="2016-03" db="EMBL/GenBank/DDBJ databases">
        <title>Cyphomyrmex costatus WGS genome.</title>
        <authorList>
            <person name="Nygaard S."/>
            <person name="Hu H."/>
            <person name="Boomsma J."/>
            <person name="Zhang G."/>
        </authorList>
    </citation>
    <scope>NUCLEOTIDE SEQUENCE [LARGE SCALE GENOMIC DNA]</scope>
    <source>
        <strain evidence="8">MS0001</strain>
        <tissue evidence="8">Whole body</tissue>
    </source>
</reference>
<dbReference type="AlphaFoldDB" id="A0A151IHD0"/>
<evidence type="ECO:0000256" key="4">
    <source>
        <dbReference type="ARBA" id="ARBA00022692"/>
    </source>
</evidence>
<protein>
    <submittedName>
        <fullName evidence="8">CMP-sialic acid transporter</fullName>
    </submittedName>
</protein>
<feature type="transmembrane region" description="Helical" evidence="7">
    <location>
        <begin position="113"/>
        <end position="133"/>
    </location>
</feature>
<evidence type="ECO:0000256" key="5">
    <source>
        <dbReference type="ARBA" id="ARBA00022989"/>
    </source>
</evidence>
<accession>A0A151IHD0</accession>
<dbReference type="GO" id="GO:0000139">
    <property type="term" value="C:Golgi membrane"/>
    <property type="evidence" value="ECO:0007669"/>
    <property type="project" value="InterPro"/>
</dbReference>
<evidence type="ECO:0000256" key="1">
    <source>
        <dbReference type="ARBA" id="ARBA00004141"/>
    </source>
</evidence>
<evidence type="ECO:0000313" key="8">
    <source>
        <dbReference type="EMBL" id="KYN00700.1"/>
    </source>
</evidence>
<organism evidence="8 9">
    <name type="scientific">Cyphomyrmex costatus</name>
    <dbReference type="NCBI Taxonomy" id="456900"/>
    <lineage>
        <taxon>Eukaryota</taxon>
        <taxon>Metazoa</taxon>
        <taxon>Ecdysozoa</taxon>
        <taxon>Arthropoda</taxon>
        <taxon>Hexapoda</taxon>
        <taxon>Insecta</taxon>
        <taxon>Pterygota</taxon>
        <taxon>Neoptera</taxon>
        <taxon>Endopterygota</taxon>
        <taxon>Hymenoptera</taxon>
        <taxon>Apocrita</taxon>
        <taxon>Aculeata</taxon>
        <taxon>Formicoidea</taxon>
        <taxon>Formicidae</taxon>
        <taxon>Myrmicinae</taxon>
        <taxon>Cyphomyrmex</taxon>
    </lineage>
</organism>
<evidence type="ECO:0000256" key="2">
    <source>
        <dbReference type="ARBA" id="ARBA00009976"/>
    </source>
</evidence>
<keyword evidence="5 7" id="KW-1133">Transmembrane helix</keyword>
<feature type="transmembrane region" description="Helical" evidence="7">
    <location>
        <begin position="170"/>
        <end position="193"/>
    </location>
</feature>
<evidence type="ECO:0000256" key="3">
    <source>
        <dbReference type="ARBA" id="ARBA00022597"/>
    </source>
</evidence>
<feature type="transmembrane region" description="Helical" evidence="7">
    <location>
        <begin position="44"/>
        <end position="65"/>
    </location>
</feature>
<dbReference type="PANTHER" id="PTHR10231">
    <property type="entry name" value="NUCLEOTIDE-SUGAR TRANSMEMBRANE TRANSPORTER"/>
    <property type="match status" value="1"/>
</dbReference>
<keyword evidence="9" id="KW-1185">Reference proteome</keyword>
<feature type="transmembrane region" description="Helical" evidence="7">
    <location>
        <begin position="213"/>
        <end position="234"/>
    </location>
</feature>
<keyword evidence="3" id="KW-0813">Transport</keyword>